<comment type="caution">
    <text evidence="1">The sequence shown here is derived from an EMBL/GenBank/DDBJ whole genome shotgun (WGS) entry which is preliminary data.</text>
</comment>
<reference evidence="1" key="1">
    <citation type="submission" date="2022-06" db="EMBL/GenBank/DDBJ databases">
        <authorList>
            <person name="Legras J.-L."/>
            <person name="Devillers H."/>
            <person name="Grondin C."/>
        </authorList>
    </citation>
    <scope>NUCLEOTIDE SEQUENCE</scope>
    <source>
        <strain evidence="1">CLIB 1444</strain>
    </source>
</reference>
<evidence type="ECO:0000313" key="2">
    <source>
        <dbReference type="Proteomes" id="UP001152531"/>
    </source>
</evidence>
<proteinExistence type="predicted"/>
<evidence type="ECO:0000313" key="1">
    <source>
        <dbReference type="EMBL" id="CAH6720087.1"/>
    </source>
</evidence>
<accession>A0ACA9Y529</accession>
<sequence length="552" mass="65371">MFEDITTNYYQKCGEDGSALTEDLLRFREINLRLSKLKEQKMLPREITTKITKPKHKRHFLRRLRDEFRDLVRPEETFEIWNQENLRTYRVHSEVKELNDDLMIDILTQALDEDFDDYDNHRIKELQDKLMDIGKRKLVDSSSSEYLLRTNGFEIIPHQRNITDHYRYHLHNLTIFLHLSMAKDNWDVAYKIFCLILRMPDLDIRNFWSLGVEILKQKAMRSNFKLFTSKQQRFFTWLVSFYVLKFKNPSYNSLAPIYKSGSLTRVPIYFITSLWSLLSQNDYKKVIDDVEGLILIRPYDTDGTLHFILTVSYLMQTTKLSSDYEMANNSSRSDLYLKITKNFRTIEKYLEKCDKLDFQYPRDLIDEQIKYITDTLARADNQDNENSLDSTDDYDNESDEDTNDNEIDMDETRIIDNDFIPTQVDQNSSQLSAKKGVRFAEHPMTPPRMKAGEFSDEEALKPSQVPSDEEIEFTDDEDQFKPSQIPSDEEIQFSEDEMKPSQIPSDEEIEFSDDDMKPSQIPSDEEIVFYEDDTKVQVPQSSQIEEIDFDFD</sequence>
<name>A0ACA9Y529_9ASCO</name>
<dbReference type="Proteomes" id="UP001152531">
    <property type="component" value="Unassembled WGS sequence"/>
</dbReference>
<dbReference type="EMBL" id="CALSDN010000003">
    <property type="protein sequence ID" value="CAH6720087.1"/>
    <property type="molecule type" value="Genomic_DNA"/>
</dbReference>
<keyword evidence="2" id="KW-1185">Reference proteome</keyword>
<gene>
    <name evidence="1" type="ORF">CLIB1444_03S04104</name>
</gene>
<protein>
    <submittedName>
        <fullName evidence="1">Uncharacterized protein</fullName>
    </submittedName>
</protein>
<organism evidence="1 2">
    <name type="scientific">[Candida] jaroonii</name>
    <dbReference type="NCBI Taxonomy" id="467808"/>
    <lineage>
        <taxon>Eukaryota</taxon>
        <taxon>Fungi</taxon>
        <taxon>Dikarya</taxon>
        <taxon>Ascomycota</taxon>
        <taxon>Saccharomycotina</taxon>
        <taxon>Pichiomycetes</taxon>
        <taxon>Debaryomycetaceae</taxon>
        <taxon>Yamadazyma</taxon>
    </lineage>
</organism>